<protein>
    <submittedName>
        <fullName evidence="1">Uncharacterized protein</fullName>
    </submittedName>
</protein>
<accession>A0A4P9UW78</accession>
<sequence length="641" mass="73970">MFFIEKIKDAGLDYWIDQPNEVLSQINEIKGWIAIKHNQRAFLIMKSNDSDYILPLNIVRNDVVAFLKNKEIETHQLCGFEYKINSVDEIQLCIENEIGEKTVLARLYKSAKSFSKTQKSFEKDTYPFFSVKNLSVFTQTKSLSELLLTHDYDKSLEKIKSLVESNEILKLQHPIYCDIETYAVVSERYSVCNFILYKSTCGKYDWILVQVENFVDAMLFPDLAFFVFSETVIDQVLNSFQKVYCNDFLSKFNYKSNSLTSRFFLGHPRPFHFIYDQYFNFWKCSDKTKKNCKFYADSFFLPSDNKSSSKDYEESHIYYALNNVGLNFKIRHNGIMPEKHLADFENYLFDSARDSTISMKSTEKTLKIWIGITGQKRAWKEQIEGYVKILNNLSQYFETVEVLIDGWTAVNKALANDTDDLLVVHTISSRLKNNISTINLVGFDYEEKIQHAHGCDVFIANAGSGAIVPLRIAKLDGALHSNPALVTFPYRPSDTTYSKVKTFLNNGEDGLGMNADYSVDWKEIYNHIAAVLSEKKNKSIPMIDLDLNDMLENVVSCTSNPNEKNIETLEKIRQLYDASLYFDCYLACLYFLKNNPGNKEASCYLFNSRVRTEPAYSSYITKCLQTGFFSKSIKGLLFNEL</sequence>
<dbReference type="AlphaFoldDB" id="A0A4P9UW78"/>
<dbReference type="STRING" id="675511.GCA_000341735_03746"/>
<dbReference type="Proteomes" id="UP000305881">
    <property type="component" value="Chromosome"/>
</dbReference>
<evidence type="ECO:0000313" key="2">
    <source>
        <dbReference type="Proteomes" id="UP000305881"/>
    </source>
</evidence>
<reference evidence="2" key="1">
    <citation type="journal article" date="2019" name="J. Bacteriol.">
        <title>A Mutagenic Screen Identifies a TonB-Dependent Receptor Required for the Lanthanide Metal Switch in the Type I Methanotroph 'Methylotuvimicrobium buryatense' 5GB1C.</title>
        <authorList>
            <person name="Groom J.D."/>
            <person name="Ford S.M."/>
            <person name="Pesesky M.W."/>
            <person name="Lidstrom M.E."/>
        </authorList>
    </citation>
    <scope>NUCLEOTIDE SEQUENCE [LARGE SCALE GENOMIC DNA]</scope>
    <source>
        <strain evidence="2">5GB1C</strain>
    </source>
</reference>
<dbReference type="RefSeq" id="WP_017842140.1">
    <property type="nucleotide sequence ID" value="NZ_CP035467.1"/>
</dbReference>
<dbReference type="OrthoDB" id="6402609at2"/>
<proteinExistence type="predicted"/>
<gene>
    <name evidence="1" type="ORF">EQU24_18485</name>
</gene>
<dbReference type="KEGG" id="mbur:EQU24_18485"/>
<name>A0A4P9UW78_METBY</name>
<dbReference type="EMBL" id="CP035467">
    <property type="protein sequence ID" value="QCW84006.1"/>
    <property type="molecule type" value="Genomic_DNA"/>
</dbReference>
<keyword evidence="2" id="KW-1185">Reference proteome</keyword>
<evidence type="ECO:0000313" key="1">
    <source>
        <dbReference type="EMBL" id="QCW84006.1"/>
    </source>
</evidence>
<organism evidence="1 2">
    <name type="scientific">Methylotuvimicrobium buryatense</name>
    <name type="common">Methylomicrobium buryatense</name>
    <dbReference type="NCBI Taxonomy" id="95641"/>
    <lineage>
        <taxon>Bacteria</taxon>
        <taxon>Pseudomonadati</taxon>
        <taxon>Pseudomonadota</taxon>
        <taxon>Gammaproteobacteria</taxon>
        <taxon>Methylococcales</taxon>
        <taxon>Methylococcaceae</taxon>
        <taxon>Methylotuvimicrobium</taxon>
    </lineage>
</organism>